<accession>A0ABY6Z0F8</accession>
<dbReference type="Proteomes" id="UP001164803">
    <property type="component" value="Chromosome"/>
</dbReference>
<organism evidence="5 6">
    <name type="scientific">Alicyclobacillus dauci</name>
    <dbReference type="NCBI Taxonomy" id="1475485"/>
    <lineage>
        <taxon>Bacteria</taxon>
        <taxon>Bacillati</taxon>
        <taxon>Bacillota</taxon>
        <taxon>Bacilli</taxon>
        <taxon>Bacillales</taxon>
        <taxon>Alicyclobacillaceae</taxon>
        <taxon>Alicyclobacillus</taxon>
    </lineage>
</organism>
<dbReference type="SUPFAM" id="SSF52540">
    <property type="entry name" value="P-loop containing nucleoside triphosphate hydrolases"/>
    <property type="match status" value="1"/>
</dbReference>
<dbReference type="Gene3D" id="3.40.50.300">
    <property type="entry name" value="P-loop containing nucleotide triphosphate hydrolases"/>
    <property type="match status" value="1"/>
</dbReference>
<gene>
    <name evidence="5" type="ORF">NZD86_19105</name>
</gene>
<dbReference type="InterPro" id="IPR050093">
    <property type="entry name" value="ABC_SmlMolc_Importer"/>
</dbReference>
<dbReference type="RefSeq" id="WP_268043642.1">
    <property type="nucleotide sequence ID" value="NZ_CP104064.1"/>
</dbReference>
<feature type="domain" description="ABC transporter" evidence="4">
    <location>
        <begin position="4"/>
        <end position="234"/>
    </location>
</feature>
<name>A0ABY6Z0F8_9BACL</name>
<dbReference type="InterPro" id="IPR027417">
    <property type="entry name" value="P-loop_NTPase"/>
</dbReference>
<evidence type="ECO:0000256" key="3">
    <source>
        <dbReference type="ARBA" id="ARBA00022840"/>
    </source>
</evidence>
<evidence type="ECO:0000313" key="5">
    <source>
        <dbReference type="EMBL" id="WAH36316.1"/>
    </source>
</evidence>
<dbReference type="EMBL" id="CP104064">
    <property type="protein sequence ID" value="WAH36316.1"/>
    <property type="molecule type" value="Genomic_DNA"/>
</dbReference>
<evidence type="ECO:0000313" key="6">
    <source>
        <dbReference type="Proteomes" id="UP001164803"/>
    </source>
</evidence>
<protein>
    <submittedName>
        <fullName evidence="5">ABC transporter ATP-binding protein</fullName>
    </submittedName>
</protein>
<dbReference type="PANTHER" id="PTHR42781:SF4">
    <property type="entry name" value="SPERMIDINE_PUTRESCINE IMPORT ATP-BINDING PROTEIN POTA"/>
    <property type="match status" value="1"/>
</dbReference>
<dbReference type="InterPro" id="IPR013611">
    <property type="entry name" value="Transp-assoc_OB_typ2"/>
</dbReference>
<evidence type="ECO:0000256" key="1">
    <source>
        <dbReference type="ARBA" id="ARBA00022448"/>
    </source>
</evidence>
<reference evidence="5" key="1">
    <citation type="submission" date="2022-08" db="EMBL/GenBank/DDBJ databases">
        <title>Alicyclobacillus dauci DSM2870, complete genome.</title>
        <authorList>
            <person name="Wang Q."/>
            <person name="Cai R."/>
            <person name="Wang Z."/>
        </authorList>
    </citation>
    <scope>NUCLEOTIDE SEQUENCE</scope>
    <source>
        <strain evidence="5">DSM 28700</strain>
    </source>
</reference>
<keyword evidence="1" id="KW-0813">Transport</keyword>
<dbReference type="PANTHER" id="PTHR42781">
    <property type="entry name" value="SPERMIDINE/PUTRESCINE IMPORT ATP-BINDING PROTEIN POTA"/>
    <property type="match status" value="1"/>
</dbReference>
<dbReference type="Pfam" id="PF00005">
    <property type="entry name" value="ABC_tran"/>
    <property type="match status" value="1"/>
</dbReference>
<keyword evidence="3 5" id="KW-0067">ATP-binding</keyword>
<dbReference type="InterPro" id="IPR003439">
    <property type="entry name" value="ABC_transporter-like_ATP-bd"/>
</dbReference>
<dbReference type="InterPro" id="IPR017871">
    <property type="entry name" value="ABC_transporter-like_CS"/>
</dbReference>
<dbReference type="InterPro" id="IPR003593">
    <property type="entry name" value="AAA+_ATPase"/>
</dbReference>
<evidence type="ECO:0000259" key="4">
    <source>
        <dbReference type="PROSITE" id="PS50893"/>
    </source>
</evidence>
<evidence type="ECO:0000256" key="2">
    <source>
        <dbReference type="ARBA" id="ARBA00022741"/>
    </source>
</evidence>
<dbReference type="PROSITE" id="PS00211">
    <property type="entry name" value="ABC_TRANSPORTER_1"/>
    <property type="match status" value="1"/>
</dbReference>
<dbReference type="SMART" id="SM00382">
    <property type="entry name" value="AAA"/>
    <property type="match status" value="1"/>
</dbReference>
<dbReference type="PROSITE" id="PS50893">
    <property type="entry name" value="ABC_TRANSPORTER_2"/>
    <property type="match status" value="1"/>
</dbReference>
<dbReference type="Pfam" id="PF08402">
    <property type="entry name" value="TOBE_2"/>
    <property type="match status" value="1"/>
</dbReference>
<keyword evidence="6" id="KW-1185">Reference proteome</keyword>
<dbReference type="InterPro" id="IPR008995">
    <property type="entry name" value="Mo/tungstate-bd_C_term_dom"/>
</dbReference>
<keyword evidence="2" id="KW-0547">Nucleotide-binding</keyword>
<proteinExistence type="predicted"/>
<dbReference type="SUPFAM" id="SSF50331">
    <property type="entry name" value="MOP-like"/>
    <property type="match status" value="1"/>
</dbReference>
<dbReference type="GO" id="GO:0005524">
    <property type="term" value="F:ATP binding"/>
    <property type="evidence" value="ECO:0007669"/>
    <property type="project" value="UniProtKB-KW"/>
</dbReference>
<sequence>MSKLELTHVTRRYPGGTGVQDVSLTVDHGELVSLLGPSGCGKTTLLRLVGGFLSAEAGEIRIGGENIAALPPEKRPTVMVFQQYNLWPHMSVFENLAFGLKLRKLAKQEINRRVSEALETVRLEGVANRRPTELSGGQQQRVAVARALVLKPEVMLLDEPFSNLDAKLRIALRDELRRIQRETQITMVFVTHDQEEALFLSDRVAVMNQGRIEQVDTPVELYDSPKSLFVAQFIGEMNCLNVSDNTVWRDLLKAQDAATGGVCVVRPEHVSWTDEVTPLRGTVVSSSVAGHFIKLHLDTNVGRLIAYANREGGEAWPTAQPVYLRFQKLAVFSQESRQEIAMLV</sequence>